<evidence type="ECO:0000256" key="5">
    <source>
        <dbReference type="RuleBase" id="RU362116"/>
    </source>
</evidence>
<reference evidence="11" key="1">
    <citation type="submission" date="2016-10" db="EMBL/GenBank/DDBJ databases">
        <authorList>
            <person name="Varghese N."/>
            <person name="Submissions S."/>
        </authorList>
    </citation>
    <scope>NUCLEOTIDE SEQUENCE [LARGE SCALE GENOMIC DNA]</scope>
    <source>
        <strain evidence="11">DSM 8415</strain>
    </source>
</reference>
<dbReference type="GO" id="GO:0009425">
    <property type="term" value="C:bacterial-type flagellum basal body"/>
    <property type="evidence" value="ECO:0007669"/>
    <property type="project" value="UniProtKB-SubCell"/>
</dbReference>
<organism evidence="10 11">
    <name type="scientific">Desulfurella multipotens</name>
    <dbReference type="NCBI Taxonomy" id="79269"/>
    <lineage>
        <taxon>Bacteria</taxon>
        <taxon>Pseudomonadati</taxon>
        <taxon>Campylobacterota</taxon>
        <taxon>Desulfurellia</taxon>
        <taxon>Desulfurellales</taxon>
        <taxon>Desulfurellaceae</taxon>
        <taxon>Desulfurella</taxon>
    </lineage>
</organism>
<evidence type="ECO:0000256" key="4">
    <source>
        <dbReference type="ARBA" id="ARBA00023143"/>
    </source>
</evidence>
<dbReference type="InterPro" id="IPR037058">
    <property type="entry name" value="Falgellar_hook_FlgE_sf"/>
</dbReference>
<keyword evidence="11" id="KW-1185">Reference proteome</keyword>
<evidence type="ECO:0000256" key="1">
    <source>
        <dbReference type="ARBA" id="ARBA00004117"/>
    </source>
</evidence>
<dbReference type="SUPFAM" id="SSF117143">
    <property type="entry name" value="Flagellar hook protein flgE"/>
    <property type="match status" value="2"/>
</dbReference>
<comment type="subcellular location">
    <subcellularLocation>
        <location evidence="1 5">Bacterial flagellum basal body</location>
    </subcellularLocation>
</comment>
<dbReference type="Gene3D" id="2.60.98.20">
    <property type="entry name" value="Flagellar hook protein FlgE"/>
    <property type="match status" value="1"/>
</dbReference>
<feature type="domain" description="Flagellar hook protein FlgE D2" evidence="8">
    <location>
        <begin position="464"/>
        <end position="579"/>
    </location>
</feature>
<evidence type="ECO:0000313" key="10">
    <source>
        <dbReference type="EMBL" id="SDC50552.1"/>
    </source>
</evidence>
<keyword evidence="10" id="KW-0966">Cell projection</keyword>
<dbReference type="RefSeq" id="WP_092128477.1">
    <property type="nucleotide sequence ID" value="NZ_FMYU01000006.1"/>
</dbReference>
<evidence type="ECO:0000259" key="6">
    <source>
        <dbReference type="Pfam" id="PF00460"/>
    </source>
</evidence>
<dbReference type="InterPro" id="IPR020013">
    <property type="entry name" value="Flagellar_FlgE/F/G"/>
</dbReference>
<dbReference type="InterPro" id="IPR001444">
    <property type="entry name" value="Flag_bb_rod_N"/>
</dbReference>
<dbReference type="InterPro" id="IPR053967">
    <property type="entry name" value="LlgE_F_G-like_D1"/>
</dbReference>
<dbReference type="EMBL" id="FMYU01000006">
    <property type="protein sequence ID" value="SDC50552.1"/>
    <property type="molecule type" value="Genomic_DNA"/>
</dbReference>
<evidence type="ECO:0000256" key="2">
    <source>
        <dbReference type="ARBA" id="ARBA00009677"/>
    </source>
</evidence>
<feature type="domain" description="Flagellar basal-body/hook protein C-terminal" evidence="7">
    <location>
        <begin position="655"/>
        <end position="697"/>
    </location>
</feature>
<dbReference type="InterPro" id="IPR010930">
    <property type="entry name" value="Flg_bb/hook_C_dom"/>
</dbReference>
<proteinExistence type="inferred from homology"/>
<dbReference type="Pfam" id="PF06429">
    <property type="entry name" value="Flg_bbr_C"/>
    <property type="match status" value="1"/>
</dbReference>
<dbReference type="OrthoDB" id="9804559at2"/>
<feature type="domain" description="Flagellar hook protein FlgE/F/G-like D1" evidence="9">
    <location>
        <begin position="95"/>
        <end position="164"/>
    </location>
</feature>
<evidence type="ECO:0000313" key="11">
    <source>
        <dbReference type="Proteomes" id="UP000199411"/>
    </source>
</evidence>
<dbReference type="GO" id="GO:0071978">
    <property type="term" value="P:bacterial-type flagellum-dependent swarming motility"/>
    <property type="evidence" value="ECO:0007669"/>
    <property type="project" value="TreeGrafter"/>
</dbReference>
<name>A0A1G6M4T0_9BACT</name>
<dbReference type="Pfam" id="PF00460">
    <property type="entry name" value="Flg_bb_rod"/>
    <property type="match status" value="1"/>
</dbReference>
<dbReference type="Pfam" id="PF22692">
    <property type="entry name" value="LlgE_F_G_D1"/>
    <property type="match status" value="1"/>
</dbReference>
<dbReference type="InterPro" id="IPR011491">
    <property type="entry name" value="FlgE_D2"/>
</dbReference>
<comment type="function">
    <text evidence="5">A flexible structure which links the flagellar filament to the drive apparatus in the basal body.</text>
</comment>
<comment type="similarity">
    <text evidence="2 5">Belongs to the flagella basal body rod proteins family.</text>
</comment>
<keyword evidence="10" id="KW-0282">Flagellum</keyword>
<keyword evidence="4 5" id="KW-0975">Bacterial flagellum</keyword>
<evidence type="ECO:0000259" key="7">
    <source>
        <dbReference type="Pfam" id="PF06429"/>
    </source>
</evidence>
<dbReference type="Pfam" id="PF07559">
    <property type="entry name" value="FlgE_D2"/>
    <property type="match status" value="1"/>
</dbReference>
<gene>
    <name evidence="10" type="ORF">SAMN05660835_00903</name>
</gene>
<accession>A0A1G6M4T0</accession>
<dbReference type="Proteomes" id="UP000199411">
    <property type="component" value="Unassembled WGS sequence"/>
</dbReference>
<keyword evidence="10" id="KW-0969">Cilium</keyword>
<dbReference type="NCBIfam" id="TIGR03506">
    <property type="entry name" value="FlgEFG_subfam"/>
    <property type="match status" value="2"/>
</dbReference>
<dbReference type="InterPro" id="IPR037925">
    <property type="entry name" value="FlgE/F/G-like"/>
</dbReference>
<dbReference type="PANTHER" id="PTHR30435:SF1">
    <property type="entry name" value="FLAGELLAR HOOK PROTEIN FLGE"/>
    <property type="match status" value="1"/>
</dbReference>
<feature type="domain" description="Flagellar basal body rod protein N-terminal" evidence="6">
    <location>
        <begin position="8"/>
        <end position="35"/>
    </location>
</feature>
<dbReference type="AlphaFoldDB" id="A0A1G6M4T0"/>
<dbReference type="InterPro" id="IPR019776">
    <property type="entry name" value="Flagellar_basal_body_rod_CS"/>
</dbReference>
<sequence>MMRSLWSGVSGLQANQEFMDVVGNNIANVNTVGFKASLINFSDVLSQTLSGASAPQGNLGGMNPKQIGLGTQIANINKNFSQGSLQTTNITTNLAIQGNGFFIVSGDGGNTYEYTRAGNFNFDANGNLVDPLGNIVQGWMANNTTHTINTASSIKSINIPQNMTVPAGVTKNISIAGNLNGGDTITEMSPAIGTDNMNVLFNSNGNAIGIGQTTQTAQLDTNGTNDLGATNTTPDYNINGQPIALASGATVSMSINGTTNTFTYGTDFTTLDGLANAISNKFGVSASVSNGELVIKNTGTNPITISNIATTGDTGGVLAGILQNLQGGPGNSATIPAGGNRTSLPVFSKPGDAVALSYDGGANYNTYIYNYSSSNAGNGNGGDFSTLAGLVANINKDLTNSPWGSNSTASINQDGQIVITNNSGSSQTIGAVYSNNITLGTILGTLSGTTAPSAICASQPFEADIHNTSIDVYDSLGNKHTLTFNFRKVSYDPTTQQSTWIWTASAPAPANILNSSGTLKFNSNGQLTYESSPLAITVNWNNGTSSQVINLNYGSIGTFNGLTQFSLPSQTTSQTQDGFPSGSLQSILVNQDGVIEGLFSNGKSYPLAQIAIATFNNDNGLMSKGGSLFAATANSGTPVISTAGTQGAGTIAPSTLEESNVDLGTEFTNMIIAERAYQANTRIISTSDQMLQTLLNIQ</sequence>
<dbReference type="PROSITE" id="PS00588">
    <property type="entry name" value="FLAGELLA_BB_ROD"/>
    <property type="match status" value="1"/>
</dbReference>
<evidence type="ECO:0000259" key="9">
    <source>
        <dbReference type="Pfam" id="PF22692"/>
    </source>
</evidence>
<protein>
    <recommendedName>
        <fullName evidence="3 5">Flagellar hook protein FlgE</fullName>
    </recommendedName>
</protein>
<evidence type="ECO:0000256" key="3">
    <source>
        <dbReference type="ARBA" id="ARBA00019015"/>
    </source>
</evidence>
<evidence type="ECO:0000259" key="8">
    <source>
        <dbReference type="Pfam" id="PF07559"/>
    </source>
</evidence>
<dbReference type="PANTHER" id="PTHR30435">
    <property type="entry name" value="FLAGELLAR PROTEIN"/>
    <property type="match status" value="1"/>
</dbReference>